<keyword evidence="1 3" id="KW-0560">Oxidoreductase</keyword>
<dbReference type="Gene3D" id="3.50.50.60">
    <property type="entry name" value="FAD/NAD(P)-binding domain"/>
    <property type="match status" value="1"/>
</dbReference>
<comment type="caution">
    <text evidence="3">The sequence shown here is derived from an EMBL/GenBank/DDBJ whole genome shotgun (WGS) entry which is preliminary data.</text>
</comment>
<dbReference type="EMBL" id="LOMY01000027">
    <property type="protein sequence ID" value="OCQ53995.1"/>
    <property type="molecule type" value="Genomic_DNA"/>
</dbReference>
<dbReference type="SUPFAM" id="SSF54373">
    <property type="entry name" value="FAD-linked reductases, C-terminal domain"/>
    <property type="match status" value="1"/>
</dbReference>
<dbReference type="Proteomes" id="UP000093476">
    <property type="component" value="Unassembled WGS sequence"/>
</dbReference>
<feature type="domain" description="FAD dependent oxidoreductase" evidence="2">
    <location>
        <begin position="8"/>
        <end position="347"/>
    </location>
</feature>
<dbReference type="PATRIC" id="fig|286156.4.peg.827"/>
<evidence type="ECO:0000313" key="4">
    <source>
        <dbReference type="Proteomes" id="UP000093476"/>
    </source>
</evidence>
<dbReference type="AlphaFoldDB" id="A0A1C0U7Y3"/>
<evidence type="ECO:0000256" key="1">
    <source>
        <dbReference type="ARBA" id="ARBA00023002"/>
    </source>
</evidence>
<protein>
    <submittedName>
        <fullName evidence="3">Hydrogen cyanide synthase subunit HcnC</fullName>
        <ecNumber evidence="3">1.4.99.5</ecNumber>
    </submittedName>
</protein>
<dbReference type="GO" id="GO:0050622">
    <property type="term" value="F:glycine dehydrogenase (cyanide-forming) activity"/>
    <property type="evidence" value="ECO:0007669"/>
    <property type="project" value="UniProtKB-EC"/>
</dbReference>
<evidence type="ECO:0000259" key="2">
    <source>
        <dbReference type="Pfam" id="PF01266"/>
    </source>
</evidence>
<organism evidence="3 4">
    <name type="scientific">Photorhabdus australis subsp. thailandensis</name>
    <dbReference type="NCBI Taxonomy" id="2805096"/>
    <lineage>
        <taxon>Bacteria</taxon>
        <taxon>Pseudomonadati</taxon>
        <taxon>Pseudomonadota</taxon>
        <taxon>Gammaproteobacteria</taxon>
        <taxon>Enterobacterales</taxon>
        <taxon>Morganellaceae</taxon>
        <taxon>Photorhabdus</taxon>
    </lineage>
</organism>
<accession>A0A1C0U7Y3</accession>
<gene>
    <name evidence="3" type="primary">hcnC</name>
    <name evidence="3" type="ORF">Ppb6_00720</name>
</gene>
<name>A0A1C0U7Y3_9GAMM</name>
<keyword evidence="4" id="KW-1185">Reference proteome</keyword>
<dbReference type="SUPFAM" id="SSF51905">
    <property type="entry name" value="FAD/NAD(P)-binding domain"/>
    <property type="match status" value="1"/>
</dbReference>
<dbReference type="EC" id="1.4.99.5" evidence="3"/>
<dbReference type="InterPro" id="IPR006076">
    <property type="entry name" value="FAD-dep_OxRdtase"/>
</dbReference>
<dbReference type="Pfam" id="PF01266">
    <property type="entry name" value="DAO"/>
    <property type="match status" value="1"/>
</dbReference>
<evidence type="ECO:0000313" key="3">
    <source>
        <dbReference type="EMBL" id="OCQ53995.1"/>
    </source>
</evidence>
<dbReference type="STRING" id="286156.Ppb6_00720"/>
<dbReference type="PANTHER" id="PTHR13847:SF287">
    <property type="entry name" value="FAD-DEPENDENT OXIDOREDUCTASE DOMAIN-CONTAINING PROTEIN 1"/>
    <property type="match status" value="1"/>
</dbReference>
<dbReference type="RefSeq" id="WP_065822147.1">
    <property type="nucleotide sequence ID" value="NZ_CAWMQZ010000027.1"/>
</dbReference>
<sequence>MTPPQISDVIIVGAGIVGTACAYQLVQEGLSVAVIDDGGKRAATQAGMGHLVCMDDNPAELALSCYSLDIWRTFTPHMPENCAWRGCGTLWLADEEDEMALAEEKSARLARYGIENIPMTATQIHQIEPMVKAGIAGGLCVPGDGIVYAPNVVHWFLAACNEKIQFIKGQVHALESQAVVLSNGKKYCAPRILLANGLWSTHLLPELPIFPKKGQLAITDRYPTCITHQLVELGYSASAHADGTSTAFNVQARPTGQLLIGSSRQLHNEKPTIDLALLRSMLQRALYFLPQLGQMNILRCWSGVRAATPDGLPLLGPHPDHEWLWLAVGHEGLGVTTAPGSARIISALMLNRKTEINPSPYQPARFTSMSYQTYDPSNSSTCCLTRLP</sequence>
<reference evidence="3 4" key="1">
    <citation type="submission" date="2015-12" db="EMBL/GenBank/DDBJ databases">
        <title>Genome comparisons provide insights into the role of secondary metabolites in the pathogenic phase of the Photorhabdus life cycle.</title>
        <authorList>
            <person name="Tobias N.J."/>
            <person name="Mishra B."/>
            <person name="Gupta D.K."/>
            <person name="Thines M."/>
            <person name="Stinear T.P."/>
            <person name="Bode H.B."/>
        </authorList>
    </citation>
    <scope>NUCLEOTIDE SEQUENCE [LARGE SCALE GENOMIC DNA]</scope>
    <source>
        <strain evidence="3 4">PB68.1</strain>
    </source>
</reference>
<proteinExistence type="predicted"/>
<dbReference type="InterPro" id="IPR036188">
    <property type="entry name" value="FAD/NAD-bd_sf"/>
</dbReference>
<dbReference type="PANTHER" id="PTHR13847">
    <property type="entry name" value="SARCOSINE DEHYDROGENASE-RELATED"/>
    <property type="match status" value="1"/>
</dbReference>
<dbReference type="Gene3D" id="3.30.9.10">
    <property type="entry name" value="D-Amino Acid Oxidase, subunit A, domain 2"/>
    <property type="match status" value="1"/>
</dbReference>
<dbReference type="GO" id="GO:0005737">
    <property type="term" value="C:cytoplasm"/>
    <property type="evidence" value="ECO:0007669"/>
    <property type="project" value="TreeGrafter"/>
</dbReference>